<proteinExistence type="predicted"/>
<dbReference type="Pfam" id="PF02589">
    <property type="entry name" value="LUD_dom"/>
    <property type="match status" value="1"/>
</dbReference>
<name>A0A930UHP9_9GAMM</name>
<evidence type="ECO:0000259" key="1">
    <source>
        <dbReference type="Pfam" id="PF02589"/>
    </source>
</evidence>
<protein>
    <submittedName>
        <fullName evidence="2">LUD domain-containing protein</fullName>
    </submittedName>
</protein>
<dbReference type="EMBL" id="JADHEI010000033">
    <property type="protein sequence ID" value="MBF2735306.1"/>
    <property type="molecule type" value="Genomic_DNA"/>
</dbReference>
<dbReference type="InterPro" id="IPR024185">
    <property type="entry name" value="FTHF_cligase-like_sf"/>
</dbReference>
<comment type="caution">
    <text evidence="2">The sequence shown here is derived from an EMBL/GenBank/DDBJ whole genome shotgun (WGS) entry which is preliminary data.</text>
</comment>
<organism evidence="2 3">
    <name type="scientific">Candidatus Amphirhobacter heronislandensis</name>
    <dbReference type="NCBI Taxonomy" id="1732024"/>
    <lineage>
        <taxon>Bacteria</taxon>
        <taxon>Pseudomonadati</taxon>
        <taxon>Pseudomonadota</taxon>
        <taxon>Gammaproteobacteria</taxon>
        <taxon>Candidatus Tethybacterales</taxon>
        <taxon>Candidatus Tethybacteraceae</taxon>
        <taxon>Candidatus Amphirhobacter</taxon>
    </lineage>
</organism>
<keyword evidence="3" id="KW-1185">Reference proteome</keyword>
<reference evidence="2" key="1">
    <citation type="submission" date="2020-10" db="EMBL/GenBank/DDBJ databases">
        <title>An improved Amphimedon queenslandica hologenome assembly reveals how three proteobacterial symbionts can extend the metabolic phenotypic of their marine sponge host.</title>
        <authorList>
            <person name="Degnan B."/>
            <person name="Degnan S."/>
            <person name="Xiang X."/>
        </authorList>
    </citation>
    <scope>NUCLEOTIDE SEQUENCE</scope>
    <source>
        <strain evidence="2">AqS2</strain>
    </source>
</reference>
<dbReference type="SUPFAM" id="SSF100950">
    <property type="entry name" value="NagB/RpiA/CoA transferase-like"/>
    <property type="match status" value="1"/>
</dbReference>
<gene>
    <name evidence="2" type="ORF">ISN26_04375</name>
</gene>
<dbReference type="AlphaFoldDB" id="A0A930UHP9"/>
<dbReference type="PANTHER" id="PTHR43682:SF1">
    <property type="entry name" value="LACTATE UTILIZATION PROTEIN C"/>
    <property type="match status" value="1"/>
</dbReference>
<dbReference type="Proteomes" id="UP000604381">
    <property type="component" value="Unassembled WGS sequence"/>
</dbReference>
<evidence type="ECO:0000313" key="3">
    <source>
        <dbReference type="Proteomes" id="UP000604381"/>
    </source>
</evidence>
<dbReference type="Gene3D" id="3.40.50.10420">
    <property type="entry name" value="NagB/RpiA/CoA transferase-like"/>
    <property type="match status" value="1"/>
</dbReference>
<sequence>MDDDRDLILADLRRALAKIPPAPAAPEAFGRDAYDGAGLAELRAKLELCGCELHEIASLAELPAAAAEALRAAGLPPVLAVAPAALRELDWASQEIRIQQDWDESLKAALTEVDGAIAETGQLIATGASDPQDFSLLADTHLALLRKEKVHPSLDHLDAALGASPAGVAALIAGPSRTADIEQTLVLGAHGPRRVVVFLC</sequence>
<dbReference type="PANTHER" id="PTHR43682">
    <property type="entry name" value="LACTATE UTILIZATION PROTEIN C"/>
    <property type="match status" value="1"/>
</dbReference>
<accession>A0A930UHP9</accession>
<evidence type="ECO:0000313" key="2">
    <source>
        <dbReference type="EMBL" id="MBF2735306.1"/>
    </source>
</evidence>
<feature type="domain" description="LUD" evidence="1">
    <location>
        <begin position="104"/>
        <end position="199"/>
    </location>
</feature>
<dbReference type="InterPro" id="IPR003741">
    <property type="entry name" value="LUD_dom"/>
</dbReference>
<dbReference type="InterPro" id="IPR037171">
    <property type="entry name" value="NagB/RpiA_transferase-like"/>
</dbReference>